<organism evidence="2">
    <name type="scientific">marine sediment metagenome</name>
    <dbReference type="NCBI Taxonomy" id="412755"/>
    <lineage>
        <taxon>unclassified sequences</taxon>
        <taxon>metagenomes</taxon>
        <taxon>ecological metagenomes</taxon>
    </lineage>
</organism>
<comment type="caution">
    <text evidence="2">The sequence shown here is derived from an EMBL/GenBank/DDBJ whole genome shotgun (WGS) entry which is preliminary data.</text>
</comment>
<dbReference type="EMBL" id="LAZR01045839">
    <property type="protein sequence ID" value="KKK97916.1"/>
    <property type="molecule type" value="Genomic_DNA"/>
</dbReference>
<gene>
    <name evidence="2" type="ORF">LCGC14_2647970</name>
</gene>
<proteinExistence type="predicted"/>
<reference evidence="2" key="1">
    <citation type="journal article" date="2015" name="Nature">
        <title>Complex archaea that bridge the gap between prokaryotes and eukaryotes.</title>
        <authorList>
            <person name="Spang A."/>
            <person name="Saw J.H."/>
            <person name="Jorgensen S.L."/>
            <person name="Zaremba-Niedzwiedzka K."/>
            <person name="Martijn J."/>
            <person name="Lind A.E."/>
            <person name="van Eijk R."/>
            <person name="Schleper C."/>
            <person name="Guy L."/>
            <person name="Ettema T.J."/>
        </authorList>
    </citation>
    <scope>NUCLEOTIDE SEQUENCE</scope>
</reference>
<accession>A0A0F9CMR7</accession>
<name>A0A0F9CMR7_9ZZZZ</name>
<evidence type="ECO:0000256" key="1">
    <source>
        <dbReference type="SAM" id="MobiDB-lite"/>
    </source>
</evidence>
<evidence type="ECO:0000313" key="2">
    <source>
        <dbReference type="EMBL" id="KKK97916.1"/>
    </source>
</evidence>
<dbReference type="AlphaFoldDB" id="A0A0F9CMR7"/>
<sequence length="97" mass="10597">MPDCQMCWNTWPSLSSTPFPSIPETVQVCKNCATSMKKVVAFVRYQGLNLITGEVRPGPQAGLQTLDPAVTEAEARLIRQREEEPPSPPAKKAAKAT</sequence>
<protein>
    <submittedName>
        <fullName evidence="2">Uncharacterized protein</fullName>
    </submittedName>
</protein>
<feature type="region of interest" description="Disordered" evidence="1">
    <location>
        <begin position="77"/>
        <end position="97"/>
    </location>
</feature>